<dbReference type="EMBL" id="CP003108">
    <property type="protein sequence ID" value="AET69567.1"/>
    <property type="molecule type" value="Genomic_DNA"/>
</dbReference>
<dbReference type="GO" id="GO:0016853">
    <property type="term" value="F:isomerase activity"/>
    <property type="evidence" value="ECO:0007669"/>
    <property type="project" value="UniProtKB-KW"/>
</dbReference>
<dbReference type="CDD" id="cd02221">
    <property type="entry name" value="cupin_TM1287-like"/>
    <property type="match status" value="1"/>
</dbReference>
<feature type="domain" description="Cupin type-2" evidence="2">
    <location>
        <begin position="48"/>
        <end position="112"/>
    </location>
</feature>
<name>G7WH59_DESOD</name>
<accession>G7WH59</accession>
<dbReference type="InterPro" id="IPR013096">
    <property type="entry name" value="Cupin_2"/>
</dbReference>
<evidence type="ECO:0000313" key="4">
    <source>
        <dbReference type="Proteomes" id="UP000006346"/>
    </source>
</evidence>
<reference evidence="4" key="1">
    <citation type="submission" date="2011-11" db="EMBL/GenBank/DDBJ databases">
        <title>Complete sequence of Desulfosporosinus orientis DSM 765.</title>
        <authorList>
            <person name="Lucas S."/>
            <person name="Han J."/>
            <person name="Lapidus A."/>
            <person name="Cheng J.-F."/>
            <person name="Goodwin L."/>
            <person name="Pitluck S."/>
            <person name="Peters L."/>
            <person name="Ovchinnikova G."/>
            <person name="Teshima H."/>
            <person name="Detter J.C."/>
            <person name="Han C."/>
            <person name="Tapia R."/>
            <person name="Land M."/>
            <person name="Hauser L."/>
            <person name="Kyrpides N."/>
            <person name="Ivanova N."/>
            <person name="Pagani I."/>
            <person name="Pester M."/>
            <person name="Spring S."/>
            <person name="Ollivier B."/>
            <person name="Rattei T."/>
            <person name="Klenk H.-P."/>
            <person name="Wagner M."/>
            <person name="Loy A."/>
            <person name="Woyke T."/>
        </authorList>
    </citation>
    <scope>NUCLEOTIDE SEQUENCE [LARGE SCALE GENOMIC DNA]</scope>
    <source>
        <strain evidence="4">ATCC 19365 / DSM 765 / NCIMB 8382 / VKM B-1628</strain>
    </source>
</reference>
<dbReference type="InterPro" id="IPR051610">
    <property type="entry name" value="GPI/OXD"/>
</dbReference>
<dbReference type="HOGENOM" id="CLU_116722_3_1_9"/>
<dbReference type="eggNOG" id="COG0662">
    <property type="taxonomic scope" value="Bacteria"/>
</dbReference>
<dbReference type="SUPFAM" id="SSF51182">
    <property type="entry name" value="RmlC-like cupins"/>
    <property type="match status" value="1"/>
</dbReference>
<dbReference type="PATRIC" id="fig|768706.3.peg.4183"/>
<dbReference type="STRING" id="768706.Desor_4130"/>
<evidence type="ECO:0000256" key="1">
    <source>
        <dbReference type="ARBA" id="ARBA00022723"/>
    </source>
</evidence>
<dbReference type="InterPro" id="IPR014710">
    <property type="entry name" value="RmlC-like_jellyroll"/>
</dbReference>
<dbReference type="AlphaFoldDB" id="G7WH59"/>
<dbReference type="RefSeq" id="WP_014186374.1">
    <property type="nucleotide sequence ID" value="NC_016584.1"/>
</dbReference>
<evidence type="ECO:0000313" key="3">
    <source>
        <dbReference type="EMBL" id="AET69567.1"/>
    </source>
</evidence>
<keyword evidence="1" id="KW-0479">Metal-binding</keyword>
<proteinExistence type="predicted"/>
<evidence type="ECO:0000259" key="2">
    <source>
        <dbReference type="Pfam" id="PF07883"/>
    </source>
</evidence>
<organism evidence="3 4">
    <name type="scientific">Desulfosporosinus orientis (strain ATCC 19365 / DSM 765 / NCIMB 8382 / VKM B-1628 / Singapore I)</name>
    <name type="common">Desulfotomaculum orientis</name>
    <dbReference type="NCBI Taxonomy" id="768706"/>
    <lineage>
        <taxon>Bacteria</taxon>
        <taxon>Bacillati</taxon>
        <taxon>Bacillota</taxon>
        <taxon>Clostridia</taxon>
        <taxon>Eubacteriales</taxon>
        <taxon>Desulfitobacteriaceae</taxon>
        <taxon>Desulfosporosinus</taxon>
    </lineage>
</organism>
<dbReference type="Proteomes" id="UP000006346">
    <property type="component" value="Chromosome"/>
</dbReference>
<dbReference type="Gene3D" id="2.60.120.10">
    <property type="entry name" value="Jelly Rolls"/>
    <property type="match status" value="1"/>
</dbReference>
<keyword evidence="4" id="KW-1185">Reference proteome</keyword>
<dbReference type="PANTHER" id="PTHR35848">
    <property type="entry name" value="OXALATE-BINDING PROTEIN"/>
    <property type="match status" value="1"/>
</dbReference>
<protein>
    <submittedName>
        <fullName evidence="3">Mannose-6-phosphate isomerase</fullName>
    </submittedName>
</protein>
<dbReference type="PANTHER" id="PTHR35848:SF6">
    <property type="entry name" value="CUPIN TYPE-2 DOMAIN-CONTAINING PROTEIN"/>
    <property type="match status" value="1"/>
</dbReference>
<gene>
    <name evidence="3" type="ordered locus">Desor_4130</name>
</gene>
<dbReference type="GO" id="GO:0046872">
    <property type="term" value="F:metal ion binding"/>
    <property type="evidence" value="ECO:0007669"/>
    <property type="project" value="UniProtKB-KW"/>
</dbReference>
<reference evidence="3 4" key="2">
    <citation type="journal article" date="2012" name="J. Bacteriol.">
        <title>Complete genome sequences of Desulfosporosinus orientis DSM765T, Desulfosporosinus youngiae DSM17734T, Desulfosporosinus meridiei DSM13257T, and Desulfosporosinus acidiphilus DSM22704T.</title>
        <authorList>
            <person name="Pester M."/>
            <person name="Brambilla E."/>
            <person name="Alazard D."/>
            <person name="Rattei T."/>
            <person name="Weinmaier T."/>
            <person name="Han J."/>
            <person name="Lucas S."/>
            <person name="Lapidus A."/>
            <person name="Cheng J.F."/>
            <person name="Goodwin L."/>
            <person name="Pitluck S."/>
            <person name="Peters L."/>
            <person name="Ovchinnikova G."/>
            <person name="Teshima H."/>
            <person name="Detter J.C."/>
            <person name="Han C.S."/>
            <person name="Tapia R."/>
            <person name="Land M.L."/>
            <person name="Hauser L."/>
            <person name="Kyrpides N.C."/>
            <person name="Ivanova N.N."/>
            <person name="Pagani I."/>
            <person name="Huntmann M."/>
            <person name="Wei C.L."/>
            <person name="Davenport K.W."/>
            <person name="Daligault H."/>
            <person name="Chain P.S."/>
            <person name="Chen A."/>
            <person name="Mavromatis K."/>
            <person name="Markowitz V."/>
            <person name="Szeto E."/>
            <person name="Mikhailova N."/>
            <person name="Pati A."/>
            <person name="Wagner M."/>
            <person name="Woyke T."/>
            <person name="Ollivier B."/>
            <person name="Klenk H.P."/>
            <person name="Spring S."/>
            <person name="Loy A."/>
        </authorList>
    </citation>
    <scope>NUCLEOTIDE SEQUENCE [LARGE SCALE GENOMIC DNA]</scope>
    <source>
        <strain evidence="4">ATCC 19365 / DSM 765 / NCIMB 8382 / VKM B-1628</strain>
    </source>
</reference>
<keyword evidence="3" id="KW-0413">Isomerase</keyword>
<dbReference type="Pfam" id="PF07883">
    <property type="entry name" value="Cupin_2"/>
    <property type="match status" value="1"/>
</dbReference>
<dbReference type="InterPro" id="IPR011051">
    <property type="entry name" value="RmlC_Cupin_sf"/>
</dbReference>
<dbReference type="OrthoDB" id="9797047at2"/>
<dbReference type="KEGG" id="dor:Desor_4130"/>
<sequence>MIKRFDELKKDVVSNFRGGKGELEMTHFLEVEKDEFKGKGRLYCKNVLKPGASIGFHEHVGDFETYVVLSGEGVVNDNGEEKPVRPGDVIITKNGEKHSLENTGTVDLEVMALILFD</sequence>